<name>A0A915KGA5_ROMCU</name>
<reference evidence="2" key="1">
    <citation type="submission" date="2022-11" db="UniProtKB">
        <authorList>
            <consortium name="WormBaseParasite"/>
        </authorList>
    </citation>
    <scope>IDENTIFICATION</scope>
</reference>
<proteinExistence type="predicted"/>
<protein>
    <submittedName>
        <fullName evidence="2">Uncharacterized protein</fullName>
    </submittedName>
</protein>
<organism evidence="1 2">
    <name type="scientific">Romanomermis culicivorax</name>
    <name type="common">Nematode worm</name>
    <dbReference type="NCBI Taxonomy" id="13658"/>
    <lineage>
        <taxon>Eukaryota</taxon>
        <taxon>Metazoa</taxon>
        <taxon>Ecdysozoa</taxon>
        <taxon>Nematoda</taxon>
        <taxon>Enoplea</taxon>
        <taxon>Dorylaimia</taxon>
        <taxon>Mermithida</taxon>
        <taxon>Mermithoidea</taxon>
        <taxon>Mermithidae</taxon>
        <taxon>Romanomermis</taxon>
    </lineage>
</organism>
<dbReference type="Proteomes" id="UP000887565">
    <property type="component" value="Unplaced"/>
</dbReference>
<sequence>MSNQELGMQLCKLKGTIEALFDIIVNAATEDNKREVDSRQQELDRQ</sequence>
<dbReference type="AlphaFoldDB" id="A0A915KGA5"/>
<evidence type="ECO:0000313" key="1">
    <source>
        <dbReference type="Proteomes" id="UP000887565"/>
    </source>
</evidence>
<evidence type="ECO:0000313" key="2">
    <source>
        <dbReference type="WBParaSite" id="nRc.2.0.1.t36994-RA"/>
    </source>
</evidence>
<accession>A0A915KGA5</accession>
<dbReference type="WBParaSite" id="nRc.2.0.1.t36994-RA">
    <property type="protein sequence ID" value="nRc.2.0.1.t36994-RA"/>
    <property type="gene ID" value="nRc.2.0.1.g36994"/>
</dbReference>
<keyword evidence="1" id="KW-1185">Reference proteome</keyword>